<comment type="caution">
    <text evidence="2">The sequence shown here is derived from an EMBL/GenBank/DDBJ whole genome shotgun (WGS) entry which is preliminary data.</text>
</comment>
<sequence>MPRKIQVRSPALYRFFADSPDKAVKEWFGYQVPQIRLRKADSTKSSQSIWQWFSVNLCEKFCQEKRLEQKAADLENFKLKSNMSASSFVSELARPCWEIDPNMPKERVFRKAWPKIPACMRSIACTPSKTIEELIENLDGMLKDQEVNPWLKGAVTSSGSFTSQAPQLATSSVRALTSQGGCDYCNRSNHITIHCRDMHRDIANRQLDRLNALFEGRQVKGPLKGTNFNLPNSSYGTNPNISQGQPLQHQYNQRSNNDDGRTQPEARASSSHPGTLCPPPILPTPERIPDEVKKKEEYPRNSSRKREVPPEIREQSRMQLRSLPKIRRADEDSEPRSPDSGDSQSTQDEKLGRAFLRLWNLSYQRKQRTYLLRIMGYNMKLRSTVDTDFDPHRPLSYEFAIIEEMDSLLLLGENFNRRFLLDISTANNIIRIEGDAQISHTDSQVSEEEFRLGEVSSTVARLPSSSLYSPDYDEQFIPSRLDRVKQTETNHSRGDPNANCPHQNPEIRN</sequence>
<name>A0A8J2K7S1_9HEXA</name>
<accession>A0A8J2K7S1</accession>
<feature type="compositionally biased region" description="Basic and acidic residues" evidence="1">
    <location>
        <begin position="287"/>
        <end position="316"/>
    </location>
</feature>
<dbReference type="AlphaFoldDB" id="A0A8J2K7S1"/>
<keyword evidence="3" id="KW-1185">Reference proteome</keyword>
<feature type="region of interest" description="Disordered" evidence="1">
    <location>
        <begin position="487"/>
        <end position="509"/>
    </location>
</feature>
<feature type="compositionally biased region" description="Basic and acidic residues" evidence="1">
    <location>
        <begin position="327"/>
        <end position="339"/>
    </location>
</feature>
<feature type="region of interest" description="Disordered" evidence="1">
    <location>
        <begin position="220"/>
        <end position="349"/>
    </location>
</feature>
<evidence type="ECO:0000313" key="3">
    <source>
        <dbReference type="Proteomes" id="UP000708208"/>
    </source>
</evidence>
<evidence type="ECO:0000313" key="2">
    <source>
        <dbReference type="EMBL" id="CAG7720908.1"/>
    </source>
</evidence>
<reference evidence="2" key="1">
    <citation type="submission" date="2021-06" db="EMBL/GenBank/DDBJ databases">
        <authorList>
            <person name="Hodson N. C."/>
            <person name="Mongue J. A."/>
            <person name="Jaron S. K."/>
        </authorList>
    </citation>
    <scope>NUCLEOTIDE SEQUENCE</scope>
</reference>
<feature type="compositionally biased region" description="Polar residues" evidence="1">
    <location>
        <begin position="226"/>
        <end position="255"/>
    </location>
</feature>
<proteinExistence type="predicted"/>
<dbReference type="Proteomes" id="UP000708208">
    <property type="component" value="Unassembled WGS sequence"/>
</dbReference>
<organism evidence="2 3">
    <name type="scientific">Allacma fusca</name>
    <dbReference type="NCBI Taxonomy" id="39272"/>
    <lineage>
        <taxon>Eukaryota</taxon>
        <taxon>Metazoa</taxon>
        <taxon>Ecdysozoa</taxon>
        <taxon>Arthropoda</taxon>
        <taxon>Hexapoda</taxon>
        <taxon>Collembola</taxon>
        <taxon>Symphypleona</taxon>
        <taxon>Sminthuridae</taxon>
        <taxon>Allacma</taxon>
    </lineage>
</organism>
<dbReference type="EMBL" id="CAJVCH010075080">
    <property type="protein sequence ID" value="CAG7720908.1"/>
    <property type="molecule type" value="Genomic_DNA"/>
</dbReference>
<protein>
    <recommendedName>
        <fullName evidence="4">Retrotransposon gag domain-containing protein</fullName>
    </recommendedName>
</protein>
<gene>
    <name evidence="2" type="ORF">AFUS01_LOCUS10161</name>
</gene>
<evidence type="ECO:0000256" key="1">
    <source>
        <dbReference type="SAM" id="MobiDB-lite"/>
    </source>
</evidence>
<evidence type="ECO:0008006" key="4">
    <source>
        <dbReference type="Google" id="ProtNLM"/>
    </source>
</evidence>